<evidence type="ECO:0000313" key="2">
    <source>
        <dbReference type="Proteomes" id="UP000826195"/>
    </source>
</evidence>
<organism evidence="1 2">
    <name type="scientific">Cotesia glomerata</name>
    <name type="common">Lepidopteran parasitic wasp</name>
    <name type="synonym">Apanteles glomeratus</name>
    <dbReference type="NCBI Taxonomy" id="32391"/>
    <lineage>
        <taxon>Eukaryota</taxon>
        <taxon>Metazoa</taxon>
        <taxon>Ecdysozoa</taxon>
        <taxon>Arthropoda</taxon>
        <taxon>Hexapoda</taxon>
        <taxon>Insecta</taxon>
        <taxon>Pterygota</taxon>
        <taxon>Neoptera</taxon>
        <taxon>Endopterygota</taxon>
        <taxon>Hymenoptera</taxon>
        <taxon>Apocrita</taxon>
        <taxon>Ichneumonoidea</taxon>
        <taxon>Braconidae</taxon>
        <taxon>Microgastrinae</taxon>
        <taxon>Cotesia</taxon>
    </lineage>
</organism>
<accession>A0AAV7IT63</accession>
<dbReference type="Proteomes" id="UP000826195">
    <property type="component" value="Unassembled WGS sequence"/>
</dbReference>
<evidence type="ECO:0000313" key="1">
    <source>
        <dbReference type="EMBL" id="KAH0558266.1"/>
    </source>
</evidence>
<protein>
    <recommendedName>
        <fullName evidence="3">Secreted protein</fullName>
    </recommendedName>
</protein>
<dbReference type="AlphaFoldDB" id="A0AAV7IT63"/>
<proteinExistence type="predicted"/>
<keyword evidence="2" id="KW-1185">Reference proteome</keyword>
<reference evidence="1 2" key="1">
    <citation type="journal article" date="2021" name="J. Hered.">
        <title>A chromosome-level genome assembly of the parasitoid wasp, Cotesia glomerata (Hymenoptera: Braconidae).</title>
        <authorList>
            <person name="Pinto B.J."/>
            <person name="Weis J.J."/>
            <person name="Gamble T."/>
            <person name="Ode P.J."/>
            <person name="Paul R."/>
            <person name="Zaspel J.M."/>
        </authorList>
    </citation>
    <scope>NUCLEOTIDE SEQUENCE [LARGE SCALE GENOMIC DNA]</scope>
    <source>
        <strain evidence="1">CgM1</strain>
    </source>
</reference>
<dbReference type="EMBL" id="JAHXZJ010000747">
    <property type="protein sequence ID" value="KAH0558266.1"/>
    <property type="molecule type" value="Genomic_DNA"/>
</dbReference>
<gene>
    <name evidence="1" type="ORF">KQX54_015315</name>
</gene>
<evidence type="ECO:0008006" key="3">
    <source>
        <dbReference type="Google" id="ProtNLM"/>
    </source>
</evidence>
<name>A0AAV7IT63_COTGL</name>
<sequence>MGLVSNCELVAHFLLAPVRWLTTRSVTCLFRSLEPTCIESMCDSKEPVMRRQCRHFTWKEGIRGRGSGLTLRGKNLNRTVHTVCRRNLPNA</sequence>
<comment type="caution">
    <text evidence="1">The sequence shown here is derived from an EMBL/GenBank/DDBJ whole genome shotgun (WGS) entry which is preliminary data.</text>
</comment>